<dbReference type="PANTHER" id="PTHR43477:SF1">
    <property type="entry name" value="DIHYDROANTICAPSIN 7-DEHYDROGENASE"/>
    <property type="match status" value="1"/>
</dbReference>
<evidence type="ECO:0000256" key="1">
    <source>
        <dbReference type="ARBA" id="ARBA00006484"/>
    </source>
</evidence>
<dbReference type="Pfam" id="PF13561">
    <property type="entry name" value="adh_short_C2"/>
    <property type="match status" value="1"/>
</dbReference>
<evidence type="ECO:0000313" key="4">
    <source>
        <dbReference type="EMBL" id="SPE27361.1"/>
    </source>
</evidence>
<accession>A0A2N9LVX1</accession>
<evidence type="ECO:0000313" key="5">
    <source>
        <dbReference type="Proteomes" id="UP000239735"/>
    </source>
</evidence>
<dbReference type="InterPro" id="IPR020904">
    <property type="entry name" value="Sc_DH/Rdtase_CS"/>
</dbReference>
<name>A0A2N9LVX1_9BACT</name>
<dbReference type="GO" id="GO:0016491">
    <property type="term" value="F:oxidoreductase activity"/>
    <property type="evidence" value="ECO:0007669"/>
    <property type="project" value="UniProtKB-KW"/>
</dbReference>
<proteinExistence type="inferred from homology"/>
<comment type="similarity">
    <text evidence="1">Belongs to the short-chain dehydrogenases/reductases (SDR) family.</text>
</comment>
<dbReference type="Proteomes" id="UP000239735">
    <property type="component" value="Unassembled WGS sequence"/>
</dbReference>
<dbReference type="PRINTS" id="PR00081">
    <property type="entry name" value="GDHRDH"/>
</dbReference>
<protein>
    <submittedName>
        <fullName evidence="4">Short chain dehydrogenase</fullName>
        <ecNumber evidence="4">1.-.-.-</ecNumber>
    </submittedName>
</protein>
<dbReference type="PROSITE" id="PS00061">
    <property type="entry name" value="ADH_SHORT"/>
    <property type="match status" value="1"/>
</dbReference>
<gene>
    <name evidence="4" type="ORF">SBA5_590057</name>
</gene>
<evidence type="ECO:0000256" key="3">
    <source>
        <dbReference type="SAM" id="MobiDB-lite"/>
    </source>
</evidence>
<dbReference type="InterPro" id="IPR036291">
    <property type="entry name" value="NAD(P)-bd_dom_sf"/>
</dbReference>
<dbReference type="CDD" id="cd05233">
    <property type="entry name" value="SDR_c"/>
    <property type="match status" value="1"/>
</dbReference>
<evidence type="ECO:0000256" key="2">
    <source>
        <dbReference type="ARBA" id="ARBA00023002"/>
    </source>
</evidence>
<dbReference type="InterPro" id="IPR002347">
    <property type="entry name" value="SDR_fam"/>
</dbReference>
<dbReference type="InterPro" id="IPR051122">
    <property type="entry name" value="SDR_DHRS6-like"/>
</dbReference>
<sequence>MLPHFRRQGGGRIPNIGSVNAYCGERSQCIYSTCKGALMTLTRNVADAHGAEGVRVNLLNAGWTLTSNEHALKMKEGLPEDLPARLPKVFAPSGRLLSPEEVARAAVYFLSDETALVNGAVLDLSQYPRNRIPPAPEERPRRHAPDVV</sequence>
<dbReference type="AlphaFoldDB" id="A0A2N9LVX1"/>
<dbReference type="EMBL" id="OKRB01000118">
    <property type="protein sequence ID" value="SPE27361.1"/>
    <property type="molecule type" value="Genomic_DNA"/>
</dbReference>
<feature type="region of interest" description="Disordered" evidence="3">
    <location>
        <begin position="127"/>
        <end position="148"/>
    </location>
</feature>
<dbReference type="SUPFAM" id="SSF51735">
    <property type="entry name" value="NAD(P)-binding Rossmann-fold domains"/>
    <property type="match status" value="1"/>
</dbReference>
<reference evidence="5" key="1">
    <citation type="submission" date="2018-02" db="EMBL/GenBank/DDBJ databases">
        <authorList>
            <person name="Hausmann B."/>
        </authorList>
    </citation>
    <scope>NUCLEOTIDE SEQUENCE [LARGE SCALE GENOMIC DNA]</scope>
    <source>
        <strain evidence="5">Peat soil MAG SbA5</strain>
    </source>
</reference>
<dbReference type="PANTHER" id="PTHR43477">
    <property type="entry name" value="DIHYDROANTICAPSIN 7-DEHYDROGENASE"/>
    <property type="match status" value="1"/>
</dbReference>
<feature type="compositionally biased region" description="Basic and acidic residues" evidence="3">
    <location>
        <begin position="136"/>
        <end position="148"/>
    </location>
</feature>
<dbReference type="EC" id="1.-.-.-" evidence="4"/>
<organism evidence="4 5">
    <name type="scientific">Candidatus Sulfuritelmatomonas gaucii</name>
    <dbReference type="NCBI Taxonomy" id="2043161"/>
    <lineage>
        <taxon>Bacteria</taxon>
        <taxon>Pseudomonadati</taxon>
        <taxon>Acidobacteriota</taxon>
        <taxon>Terriglobia</taxon>
        <taxon>Terriglobales</taxon>
        <taxon>Acidobacteriaceae</taxon>
        <taxon>Candidatus Sulfuritelmatomonas</taxon>
    </lineage>
</organism>
<keyword evidence="2 4" id="KW-0560">Oxidoreductase</keyword>
<dbReference type="Gene3D" id="3.40.50.720">
    <property type="entry name" value="NAD(P)-binding Rossmann-like Domain"/>
    <property type="match status" value="1"/>
</dbReference>